<accession>A0A2K4YBY5</accession>
<keyword evidence="3" id="KW-1185">Reference proteome</keyword>
<proteinExistence type="predicted"/>
<organism evidence="2 3">
    <name type="scientific">Mycobacterium ahvazicum</name>
    <dbReference type="NCBI Taxonomy" id="1964395"/>
    <lineage>
        <taxon>Bacteria</taxon>
        <taxon>Bacillati</taxon>
        <taxon>Actinomycetota</taxon>
        <taxon>Actinomycetes</taxon>
        <taxon>Mycobacteriales</taxon>
        <taxon>Mycobacteriaceae</taxon>
        <taxon>Mycobacterium</taxon>
        <taxon>Mycobacterium simiae complex</taxon>
    </lineage>
</organism>
<dbReference type="AlphaFoldDB" id="A0A2K4YBY5"/>
<dbReference type="Proteomes" id="UP000236318">
    <property type="component" value="Unassembled WGS sequence"/>
</dbReference>
<sequence>MSWFQRAKKTVAGQRVTRSDQQHAIDAVAELNELGADGEPLMRDGLLDVQLPAHDTYRATRRISLGPNSTS</sequence>
<dbReference type="EMBL" id="FXEG02000003">
    <property type="protein sequence ID" value="SOX54284.1"/>
    <property type="molecule type" value="Genomic_DNA"/>
</dbReference>
<evidence type="ECO:0000256" key="1">
    <source>
        <dbReference type="SAM" id="MobiDB-lite"/>
    </source>
</evidence>
<evidence type="ECO:0000313" key="3">
    <source>
        <dbReference type="Proteomes" id="UP000236318"/>
    </source>
</evidence>
<dbReference type="OrthoDB" id="4424419at2"/>
<dbReference type="RefSeq" id="WP_096288019.1">
    <property type="nucleotide sequence ID" value="NZ_FXEG02000003.1"/>
</dbReference>
<evidence type="ECO:0000313" key="2">
    <source>
        <dbReference type="EMBL" id="SOX54284.1"/>
    </source>
</evidence>
<name>A0A2K4YBY5_9MYCO</name>
<comment type="caution">
    <text evidence="2">The sequence shown here is derived from an EMBL/GenBank/DDBJ whole genome shotgun (WGS) entry which is preliminary data.</text>
</comment>
<gene>
    <name evidence="2" type="ORF">MAAFP003_2960</name>
</gene>
<protein>
    <submittedName>
        <fullName evidence="2">Uncharacterized protein</fullName>
    </submittedName>
</protein>
<reference evidence="2" key="1">
    <citation type="submission" date="2018-01" db="EMBL/GenBank/DDBJ databases">
        <authorList>
            <consortium name="Urmite Genomes"/>
        </authorList>
    </citation>
    <scope>NUCLEOTIDE SEQUENCE [LARGE SCALE GENOMIC DNA]</scope>
    <source>
        <strain evidence="2">AFP003</strain>
    </source>
</reference>
<feature type="region of interest" description="Disordered" evidence="1">
    <location>
        <begin position="1"/>
        <end position="20"/>
    </location>
</feature>